<feature type="region of interest" description="Disordered" evidence="1">
    <location>
        <begin position="213"/>
        <end position="253"/>
    </location>
</feature>
<reference evidence="2" key="1">
    <citation type="journal article" date="2023" name="Science">
        <title>Genome structures resolve the early diversification of teleost fishes.</title>
        <authorList>
            <person name="Parey E."/>
            <person name="Louis A."/>
            <person name="Montfort J."/>
            <person name="Bouchez O."/>
            <person name="Roques C."/>
            <person name="Iampietro C."/>
            <person name="Lluch J."/>
            <person name="Castinel A."/>
            <person name="Donnadieu C."/>
            <person name="Desvignes T."/>
            <person name="Floi Bucao C."/>
            <person name="Jouanno E."/>
            <person name="Wen M."/>
            <person name="Mejri S."/>
            <person name="Dirks R."/>
            <person name="Jansen H."/>
            <person name="Henkel C."/>
            <person name="Chen W.J."/>
            <person name="Zahm M."/>
            <person name="Cabau C."/>
            <person name="Klopp C."/>
            <person name="Thompson A.W."/>
            <person name="Robinson-Rechavi M."/>
            <person name="Braasch I."/>
            <person name="Lecointre G."/>
            <person name="Bobe J."/>
            <person name="Postlethwait J.H."/>
            <person name="Berthelot C."/>
            <person name="Roest Crollius H."/>
            <person name="Guiguen Y."/>
        </authorList>
    </citation>
    <scope>NUCLEOTIDE SEQUENCE</scope>
    <source>
        <strain evidence="2">WJC10195</strain>
    </source>
</reference>
<dbReference type="EMBL" id="JAINUF010000012">
    <property type="protein sequence ID" value="KAJ8346176.1"/>
    <property type="molecule type" value="Genomic_DNA"/>
</dbReference>
<feature type="region of interest" description="Disordered" evidence="1">
    <location>
        <begin position="1"/>
        <end position="90"/>
    </location>
</feature>
<evidence type="ECO:0000313" key="2">
    <source>
        <dbReference type="EMBL" id="KAJ8346176.1"/>
    </source>
</evidence>
<keyword evidence="3" id="KW-1185">Reference proteome</keyword>
<comment type="caution">
    <text evidence="2">The sequence shown here is derived from an EMBL/GenBank/DDBJ whole genome shotgun (WGS) entry which is preliminary data.</text>
</comment>
<evidence type="ECO:0000313" key="3">
    <source>
        <dbReference type="Proteomes" id="UP001152622"/>
    </source>
</evidence>
<name>A0A9Q1EW41_SYNKA</name>
<gene>
    <name evidence="2" type="ORF">SKAU_G00303690</name>
</gene>
<evidence type="ECO:0000256" key="1">
    <source>
        <dbReference type="SAM" id="MobiDB-lite"/>
    </source>
</evidence>
<organism evidence="2 3">
    <name type="scientific">Synaphobranchus kaupii</name>
    <name type="common">Kaup's arrowtooth eel</name>
    <dbReference type="NCBI Taxonomy" id="118154"/>
    <lineage>
        <taxon>Eukaryota</taxon>
        <taxon>Metazoa</taxon>
        <taxon>Chordata</taxon>
        <taxon>Craniata</taxon>
        <taxon>Vertebrata</taxon>
        <taxon>Euteleostomi</taxon>
        <taxon>Actinopterygii</taxon>
        <taxon>Neopterygii</taxon>
        <taxon>Teleostei</taxon>
        <taxon>Anguilliformes</taxon>
        <taxon>Synaphobranchidae</taxon>
        <taxon>Synaphobranchus</taxon>
    </lineage>
</organism>
<dbReference type="Proteomes" id="UP001152622">
    <property type="component" value="Chromosome 12"/>
</dbReference>
<dbReference type="AlphaFoldDB" id="A0A9Q1EW41"/>
<protein>
    <submittedName>
        <fullName evidence="2">Uncharacterized protein</fullName>
    </submittedName>
</protein>
<proteinExistence type="predicted"/>
<accession>A0A9Q1EW41</accession>
<sequence>MNSEQRRTVKGMRVGPRTPGGARLGAGGSLRSLRQGRGYRHRGNFSRRPATGDPRHSRSPFSARSKRSRHPSSWSGTLPPPNPLRKPSPFRRNVRWKGQAQGRHGGPAFLCDFPKAARCPVVGGTCAVSSPIDCQKATSLRGSAGLIQVAEPLLDRGGYVAVRILMPARVGAGWSSLFFAGGGRCFSEWPALSWILGEGVGAEGDLTLRESHQQRRSLRRARPSLAGRPPRLHPTNLTPLGSRPRLTKGLTQPRAVPPSISIVLTDIVQVRDRCGMRVLHSVPGPRRSLPLQIRVPKTALFSSYDK</sequence>